<dbReference type="Gene3D" id="2.60.120.10">
    <property type="entry name" value="Jelly Rolls"/>
    <property type="match status" value="1"/>
</dbReference>
<dbReference type="InterPro" id="IPR011051">
    <property type="entry name" value="RmlC_Cupin_sf"/>
</dbReference>
<name>A0A2B8B9Z4_9PROT</name>
<dbReference type="EMBL" id="PDKW01000039">
    <property type="protein sequence ID" value="PGH58134.1"/>
    <property type="molecule type" value="Genomic_DNA"/>
</dbReference>
<dbReference type="SMART" id="SM00342">
    <property type="entry name" value="HTH_ARAC"/>
    <property type="match status" value="1"/>
</dbReference>
<dbReference type="InterPro" id="IPR013096">
    <property type="entry name" value="Cupin_2"/>
</dbReference>
<keyword evidence="1" id="KW-0805">Transcription regulation</keyword>
<dbReference type="SUPFAM" id="SSF51182">
    <property type="entry name" value="RmlC-like cupins"/>
    <property type="match status" value="1"/>
</dbReference>
<protein>
    <submittedName>
        <fullName evidence="5">Transcriptional regulator</fullName>
    </submittedName>
</protein>
<comment type="caution">
    <text evidence="5">The sequence shown here is derived from an EMBL/GenBank/DDBJ whole genome shotgun (WGS) entry which is preliminary data.</text>
</comment>
<dbReference type="InterPro" id="IPR018062">
    <property type="entry name" value="HTH_AraC-typ_CS"/>
</dbReference>
<dbReference type="AlphaFoldDB" id="A0A2B8B9Z4"/>
<dbReference type="GO" id="GO:0003700">
    <property type="term" value="F:DNA-binding transcription factor activity"/>
    <property type="evidence" value="ECO:0007669"/>
    <property type="project" value="InterPro"/>
</dbReference>
<accession>A0A2B8B9Z4</accession>
<dbReference type="PROSITE" id="PS00041">
    <property type="entry name" value="HTH_ARAC_FAMILY_1"/>
    <property type="match status" value="1"/>
</dbReference>
<dbReference type="PROSITE" id="PS01124">
    <property type="entry name" value="HTH_ARAC_FAMILY_2"/>
    <property type="match status" value="1"/>
</dbReference>
<keyword evidence="6" id="KW-1185">Reference proteome</keyword>
<feature type="domain" description="HTH araC/xylS-type" evidence="4">
    <location>
        <begin position="195"/>
        <end position="272"/>
    </location>
</feature>
<dbReference type="SUPFAM" id="SSF46689">
    <property type="entry name" value="Homeodomain-like"/>
    <property type="match status" value="1"/>
</dbReference>
<keyword evidence="3" id="KW-0804">Transcription</keyword>
<dbReference type="InterPro" id="IPR009057">
    <property type="entry name" value="Homeodomain-like_sf"/>
</dbReference>
<evidence type="ECO:0000313" key="6">
    <source>
        <dbReference type="Proteomes" id="UP000225379"/>
    </source>
</evidence>
<dbReference type="PRINTS" id="PR00032">
    <property type="entry name" value="HTHARAC"/>
</dbReference>
<dbReference type="InterPro" id="IPR014710">
    <property type="entry name" value="RmlC-like_jellyroll"/>
</dbReference>
<dbReference type="Gene3D" id="1.10.10.60">
    <property type="entry name" value="Homeodomain-like"/>
    <property type="match status" value="2"/>
</dbReference>
<dbReference type="GO" id="GO:0043565">
    <property type="term" value="F:sequence-specific DNA binding"/>
    <property type="evidence" value="ECO:0007669"/>
    <property type="project" value="InterPro"/>
</dbReference>
<evidence type="ECO:0000256" key="2">
    <source>
        <dbReference type="ARBA" id="ARBA00023125"/>
    </source>
</evidence>
<sequence length="277" mass="30502">MQPGLDYGCANVDFPKGLSPKAGWFVMAVSFQFPNDMCSGGMGSGGRWDYWRPFSRDIVELGVVCGQDVSLPVHFHEEDQLTFVLSGRRRFLIKDRLFDAAPGEGVRIPAGTPHSSLSEPADVFCINIYTSPGACNAAALFAGMALLWRRQGSIGWPDLAAMIENHRQNHRCGDGMPPQRVETMPPSWETVGEGARLAGMSREGFSRSFRKQHGVPPQLFRLSERLNEARRLLRAGEPVAAVAAEAGFSDQSHLGRCFRRAFGVTPGRYRRNLPPAP</sequence>
<organism evidence="5 6">
    <name type="scientific">Azospirillum palustre</name>
    <dbReference type="NCBI Taxonomy" id="2044885"/>
    <lineage>
        <taxon>Bacteria</taxon>
        <taxon>Pseudomonadati</taxon>
        <taxon>Pseudomonadota</taxon>
        <taxon>Alphaproteobacteria</taxon>
        <taxon>Rhodospirillales</taxon>
        <taxon>Azospirillaceae</taxon>
        <taxon>Azospirillum</taxon>
    </lineage>
</organism>
<reference evidence="6" key="1">
    <citation type="submission" date="2017-10" db="EMBL/GenBank/DDBJ databases">
        <authorList>
            <person name="Kravchenko I.K."/>
            <person name="Grouzdev D.S."/>
        </authorList>
    </citation>
    <scope>NUCLEOTIDE SEQUENCE [LARGE SCALE GENOMIC DNA]</scope>
    <source>
        <strain evidence="6">B2</strain>
    </source>
</reference>
<proteinExistence type="predicted"/>
<evidence type="ECO:0000256" key="3">
    <source>
        <dbReference type="ARBA" id="ARBA00023163"/>
    </source>
</evidence>
<evidence type="ECO:0000259" key="4">
    <source>
        <dbReference type="PROSITE" id="PS01124"/>
    </source>
</evidence>
<dbReference type="Pfam" id="PF07883">
    <property type="entry name" value="Cupin_2"/>
    <property type="match status" value="1"/>
</dbReference>
<dbReference type="PANTHER" id="PTHR46796">
    <property type="entry name" value="HTH-TYPE TRANSCRIPTIONAL ACTIVATOR RHAS-RELATED"/>
    <property type="match status" value="1"/>
</dbReference>
<dbReference type="InterPro" id="IPR018060">
    <property type="entry name" value="HTH_AraC"/>
</dbReference>
<dbReference type="InterPro" id="IPR020449">
    <property type="entry name" value="Tscrpt_reg_AraC-type_HTH"/>
</dbReference>
<evidence type="ECO:0000313" key="5">
    <source>
        <dbReference type="EMBL" id="PGH58134.1"/>
    </source>
</evidence>
<evidence type="ECO:0000256" key="1">
    <source>
        <dbReference type="ARBA" id="ARBA00023015"/>
    </source>
</evidence>
<dbReference type="OrthoDB" id="9809338at2"/>
<dbReference type="Pfam" id="PF12833">
    <property type="entry name" value="HTH_18"/>
    <property type="match status" value="1"/>
</dbReference>
<keyword evidence="2" id="KW-0238">DNA-binding</keyword>
<gene>
    <name evidence="5" type="ORF">CRT60_09345</name>
</gene>
<dbReference type="InterPro" id="IPR050204">
    <property type="entry name" value="AraC_XylS_family_regulators"/>
</dbReference>
<dbReference type="Proteomes" id="UP000225379">
    <property type="component" value="Unassembled WGS sequence"/>
</dbReference>